<dbReference type="EMBL" id="CP035491">
    <property type="protein sequence ID" value="QAY74659.1"/>
    <property type="molecule type" value="Genomic_DNA"/>
</dbReference>
<dbReference type="KEGG" id="agf:ET445_16295"/>
<keyword evidence="1" id="KW-0732">Signal</keyword>
<evidence type="ECO:0000256" key="1">
    <source>
        <dbReference type="SAM" id="SignalP"/>
    </source>
</evidence>
<accession>A0A4P6FJ86</accession>
<organism evidence="2 3">
    <name type="scientific">Agromyces protaetiae</name>
    <dbReference type="NCBI Taxonomy" id="2509455"/>
    <lineage>
        <taxon>Bacteria</taxon>
        <taxon>Bacillati</taxon>
        <taxon>Actinomycetota</taxon>
        <taxon>Actinomycetes</taxon>
        <taxon>Micrococcales</taxon>
        <taxon>Microbacteriaceae</taxon>
        <taxon>Agromyces</taxon>
    </lineage>
</organism>
<sequence>MLKKATRIASLAAIVIAASALTGCSLVPAINQAPVDDEPVAEAPVEDTAESADDASAAVPGELLQPGQTVAAGEWATYEFVNYDDAKAVLQTRLVGVETATQAQVDLLVSEIPELKGYHVELIRFETKKVSGDDIAYNSNYTDFRPADVNGLRAQEVSVISWDDCNSESFTEEFDAGVETIPGCLVGAWVEGGDPVGGMIWTGNSSVDDNPFGEYDGTPVFFQK</sequence>
<dbReference type="PROSITE" id="PS51257">
    <property type="entry name" value="PROKAR_LIPOPROTEIN"/>
    <property type="match status" value="1"/>
</dbReference>
<dbReference type="Proteomes" id="UP000291259">
    <property type="component" value="Chromosome"/>
</dbReference>
<evidence type="ECO:0000313" key="2">
    <source>
        <dbReference type="EMBL" id="QAY74659.1"/>
    </source>
</evidence>
<keyword evidence="3" id="KW-1185">Reference proteome</keyword>
<gene>
    <name evidence="2" type="ORF">ET445_16295</name>
</gene>
<name>A0A4P6FJ86_9MICO</name>
<protein>
    <submittedName>
        <fullName evidence="2">Uncharacterized protein</fullName>
    </submittedName>
</protein>
<feature type="signal peptide" evidence="1">
    <location>
        <begin position="1"/>
        <end position="20"/>
    </location>
</feature>
<proteinExistence type="predicted"/>
<dbReference type="OrthoDB" id="5006481at2"/>
<feature type="chain" id="PRO_5039296366" evidence="1">
    <location>
        <begin position="21"/>
        <end position="224"/>
    </location>
</feature>
<dbReference type="RefSeq" id="WP_129192203.1">
    <property type="nucleotide sequence ID" value="NZ_CP035491.1"/>
</dbReference>
<reference evidence="2 3" key="1">
    <citation type="submission" date="2019-01" db="EMBL/GenBank/DDBJ databases">
        <title>Genome sequencing of strain FW100M-8.</title>
        <authorList>
            <person name="Heo J."/>
            <person name="Kim S.-J."/>
            <person name="Kim J.-S."/>
            <person name="Hong S.-B."/>
            <person name="Kwon S.-W."/>
        </authorList>
    </citation>
    <scope>NUCLEOTIDE SEQUENCE [LARGE SCALE GENOMIC DNA]</scope>
    <source>
        <strain evidence="2 3">FW100M-8</strain>
    </source>
</reference>
<dbReference type="AlphaFoldDB" id="A0A4P6FJ86"/>
<evidence type="ECO:0000313" key="3">
    <source>
        <dbReference type="Proteomes" id="UP000291259"/>
    </source>
</evidence>